<reference evidence="1" key="1">
    <citation type="submission" date="2023-01" db="EMBL/GenBank/DDBJ databases">
        <title>Genome assembly of the deep-sea coral Lophelia pertusa.</title>
        <authorList>
            <person name="Herrera S."/>
            <person name="Cordes E."/>
        </authorList>
    </citation>
    <scope>NUCLEOTIDE SEQUENCE</scope>
    <source>
        <strain evidence="1">USNM1676648</strain>
        <tissue evidence="1">Polyp</tissue>
    </source>
</reference>
<dbReference type="EMBL" id="MU827326">
    <property type="protein sequence ID" value="KAJ7355998.1"/>
    <property type="molecule type" value="Genomic_DNA"/>
</dbReference>
<comment type="caution">
    <text evidence="1">The sequence shown here is derived from an EMBL/GenBank/DDBJ whole genome shotgun (WGS) entry which is preliminary data.</text>
</comment>
<organism evidence="1 2">
    <name type="scientific">Desmophyllum pertusum</name>
    <dbReference type="NCBI Taxonomy" id="174260"/>
    <lineage>
        <taxon>Eukaryota</taxon>
        <taxon>Metazoa</taxon>
        <taxon>Cnidaria</taxon>
        <taxon>Anthozoa</taxon>
        <taxon>Hexacorallia</taxon>
        <taxon>Scleractinia</taxon>
        <taxon>Caryophylliina</taxon>
        <taxon>Caryophylliidae</taxon>
        <taxon>Desmophyllum</taxon>
    </lineage>
</organism>
<proteinExistence type="predicted"/>
<protein>
    <submittedName>
        <fullName evidence="1">Uncharacterized protein</fullName>
    </submittedName>
</protein>
<dbReference type="AlphaFoldDB" id="A0A9W9YKK6"/>
<gene>
    <name evidence="1" type="ORF">OS493_027394</name>
</gene>
<keyword evidence="2" id="KW-1185">Reference proteome</keyword>
<evidence type="ECO:0000313" key="2">
    <source>
        <dbReference type="Proteomes" id="UP001163046"/>
    </source>
</evidence>
<evidence type="ECO:0000313" key="1">
    <source>
        <dbReference type="EMBL" id="KAJ7355998.1"/>
    </source>
</evidence>
<name>A0A9W9YKK6_9CNID</name>
<sequence>MSQTQACAKCINEVGNIQERSHALDAVANSEQDNHDIYLRSSTSGIITCLHTSDDKQSPHDQPSSNKDFDVALKLFPEFLSKDTQEEWKRSSCAKARGKVKCLFNTGENHKITEHLKRSKDIVEWIRKEYGM</sequence>
<dbReference type="Proteomes" id="UP001163046">
    <property type="component" value="Unassembled WGS sequence"/>
</dbReference>
<accession>A0A9W9YKK6</accession>